<proteinExistence type="predicted"/>
<evidence type="ECO:0000256" key="1">
    <source>
        <dbReference type="SAM" id="Coils"/>
    </source>
</evidence>
<dbReference type="EMBL" id="DS268462">
    <property type="protein sequence ID" value="EFP06368.1"/>
    <property type="molecule type" value="Genomic_DNA"/>
</dbReference>
<dbReference type="HOGENOM" id="CLU_054266_0_0_1"/>
<dbReference type="AlphaFoldDB" id="E3MPC1"/>
<accession>E3MPC1</accession>
<sequence>MIGMTHLSIKCILPYMDAGQSDCCKKTRFITSLPYSTHNIFRIILQQYPRIKRIDKSRSAKIETLQLPQGLMQIDSLKFEIGIVRYYSGGYTPDWVREENEKGGVQFDVGQFRGLAQAHIVPRMELDRAPTEEETAEKMEAEQKLEDLCKEMEQNPERITVEAKAEREELEKLIHDYEMRKSHSQLEYEEFVKLTVTSRDGLYSVEYVKYQKSLENTWKYLIRRLVKPNVVVVNYIMSSGSEPEIWPFGQSLRVVNLRAAKKFWTSRDIQSMRDVLSSEHTFPLRSMETVPRRSNVYLGDHLARKFIISEAPSQELILKLKCPHVHFKDYQFKSIPFKLIFGLLKKDTLKHYLFETANKNCVHDLIEYCKIDRRLPETEILKGYERDQYPINFDFPLHGTIDVCGSVYRRNVSGTMKYIIDLKCQ</sequence>
<dbReference type="PANTHER" id="PTHR31379:SF1">
    <property type="entry name" value="F-BOX C PROTEIN-RELATED"/>
    <property type="match status" value="1"/>
</dbReference>
<organism evidence="3">
    <name type="scientific">Caenorhabditis remanei</name>
    <name type="common">Caenorhabditis vulgaris</name>
    <dbReference type="NCBI Taxonomy" id="31234"/>
    <lineage>
        <taxon>Eukaryota</taxon>
        <taxon>Metazoa</taxon>
        <taxon>Ecdysozoa</taxon>
        <taxon>Nematoda</taxon>
        <taxon>Chromadorea</taxon>
        <taxon>Rhabditida</taxon>
        <taxon>Rhabditina</taxon>
        <taxon>Rhabditomorpha</taxon>
        <taxon>Rhabditoidea</taxon>
        <taxon>Rhabditidae</taxon>
        <taxon>Peloderinae</taxon>
        <taxon>Caenorhabditis</taxon>
    </lineage>
</organism>
<keyword evidence="3" id="KW-1185">Reference proteome</keyword>
<dbReference type="eggNOG" id="ENOG502TK27">
    <property type="taxonomic scope" value="Eukaryota"/>
</dbReference>
<gene>
    <name evidence="2" type="ORF">CRE_07574</name>
</gene>
<evidence type="ECO:0000313" key="3">
    <source>
        <dbReference type="Proteomes" id="UP000008281"/>
    </source>
</evidence>
<dbReference type="OrthoDB" id="5909759at2759"/>
<name>E3MPC1_CAERE</name>
<feature type="coiled-coil region" evidence="1">
    <location>
        <begin position="131"/>
        <end position="187"/>
    </location>
</feature>
<dbReference type="PANTHER" id="PTHR31379">
    <property type="entry name" value="F-BOX C PROTEIN-RELATED-RELATED"/>
    <property type="match status" value="1"/>
</dbReference>
<dbReference type="InterPro" id="IPR021942">
    <property type="entry name" value="DUF3557"/>
</dbReference>
<evidence type="ECO:0008006" key="4">
    <source>
        <dbReference type="Google" id="ProtNLM"/>
    </source>
</evidence>
<dbReference type="Proteomes" id="UP000008281">
    <property type="component" value="Unassembled WGS sequence"/>
</dbReference>
<protein>
    <recommendedName>
        <fullName evidence="4">DUF38 domain-containing protein</fullName>
    </recommendedName>
</protein>
<reference evidence="2" key="1">
    <citation type="submission" date="2007-07" db="EMBL/GenBank/DDBJ databases">
        <title>PCAP assembly of the Caenorhabditis remanei genome.</title>
        <authorList>
            <consortium name="The Caenorhabditis remanei Sequencing Consortium"/>
            <person name="Wilson R.K."/>
        </authorList>
    </citation>
    <scope>NUCLEOTIDE SEQUENCE [LARGE SCALE GENOMIC DNA]</scope>
    <source>
        <strain evidence="2">PB4641</strain>
    </source>
</reference>
<keyword evidence="1" id="KW-0175">Coiled coil</keyword>
<dbReference type="InParanoid" id="E3MPC1"/>
<evidence type="ECO:0000313" key="2">
    <source>
        <dbReference type="EMBL" id="EFP06368.1"/>
    </source>
</evidence>